<dbReference type="InterPro" id="IPR010941">
    <property type="entry name" value="PhaC_N"/>
</dbReference>
<evidence type="ECO:0000256" key="2">
    <source>
        <dbReference type="ARBA" id="ARBA00022490"/>
    </source>
</evidence>
<dbReference type="InterPro" id="IPR029058">
    <property type="entry name" value="AB_hydrolase_fold"/>
</dbReference>
<keyword evidence="2" id="KW-0963">Cytoplasm</keyword>
<reference evidence="7 8" key="1">
    <citation type="submission" date="2019-06" db="EMBL/GenBank/DDBJ databases">
        <authorList>
            <person name="Jiang L."/>
        </authorList>
    </citation>
    <scope>NUCLEOTIDE SEQUENCE [LARGE SCALE GENOMIC DNA]</scope>
    <source>
        <strain evidence="7 8">YIM 48858</strain>
    </source>
</reference>
<dbReference type="Pfam" id="PF07167">
    <property type="entry name" value="PhaC_N"/>
    <property type="match status" value="1"/>
</dbReference>
<dbReference type="Proteomes" id="UP000305709">
    <property type="component" value="Unassembled WGS sequence"/>
</dbReference>
<dbReference type="Pfam" id="PF00561">
    <property type="entry name" value="Abhydrolase_1"/>
    <property type="match status" value="1"/>
</dbReference>
<evidence type="ECO:0000256" key="3">
    <source>
        <dbReference type="ARBA" id="ARBA00022679"/>
    </source>
</evidence>
<dbReference type="PANTHER" id="PTHR36837">
    <property type="entry name" value="POLY(3-HYDROXYALKANOATE) POLYMERASE SUBUNIT PHAC"/>
    <property type="match status" value="1"/>
</dbReference>
<dbReference type="SUPFAM" id="SSF53474">
    <property type="entry name" value="alpha/beta-Hydrolases"/>
    <property type="match status" value="1"/>
</dbReference>
<dbReference type="InterPro" id="IPR051321">
    <property type="entry name" value="PHA/PHB_synthase"/>
</dbReference>
<feature type="domain" description="Poly-beta-hydroxybutyrate polymerase N-terminal" evidence="6">
    <location>
        <begin position="113"/>
        <end position="284"/>
    </location>
</feature>
<accession>A0A5C4NET5</accession>
<evidence type="ECO:0000259" key="6">
    <source>
        <dbReference type="Pfam" id="PF07167"/>
    </source>
</evidence>
<comment type="caution">
    <text evidence="7">The sequence shown here is derived from an EMBL/GenBank/DDBJ whole genome shotgun (WGS) entry which is preliminary data.</text>
</comment>
<comment type="subcellular location">
    <subcellularLocation>
        <location evidence="1">Cytoplasm</location>
    </subcellularLocation>
</comment>
<protein>
    <submittedName>
        <fullName evidence="7">Class I poly(R)-hydroxyalkanoic acid synthase</fullName>
    </submittedName>
</protein>
<evidence type="ECO:0000256" key="4">
    <source>
        <dbReference type="ARBA" id="ARBA00023315"/>
    </source>
</evidence>
<dbReference type="EMBL" id="VDFV01000012">
    <property type="protein sequence ID" value="TNC71606.1"/>
    <property type="molecule type" value="Genomic_DNA"/>
</dbReference>
<dbReference type="AlphaFoldDB" id="A0A5C4NET5"/>
<keyword evidence="4" id="KW-0012">Acyltransferase</keyword>
<dbReference type="GO" id="GO:0042619">
    <property type="term" value="P:poly-hydroxybutyrate biosynthetic process"/>
    <property type="evidence" value="ECO:0007669"/>
    <property type="project" value="InterPro"/>
</dbReference>
<gene>
    <name evidence="7" type="primary">phaC</name>
    <name evidence="7" type="ORF">FHG71_10525</name>
</gene>
<keyword evidence="8" id="KW-1185">Reference proteome</keyword>
<evidence type="ECO:0000259" key="5">
    <source>
        <dbReference type="Pfam" id="PF00561"/>
    </source>
</evidence>
<dbReference type="InterPro" id="IPR010963">
    <property type="entry name" value="PHA_synth_I"/>
</dbReference>
<keyword evidence="3" id="KW-0808">Transferase</keyword>
<dbReference type="InterPro" id="IPR000073">
    <property type="entry name" value="AB_hydrolase_1"/>
</dbReference>
<dbReference type="RefSeq" id="WP_139081642.1">
    <property type="nucleotide sequence ID" value="NZ_VDFV01000012.1"/>
</dbReference>
<dbReference type="PANTHER" id="PTHR36837:SF5">
    <property type="entry name" value="POLY-3-HYDROXYBUTYRATE SYNTHASE"/>
    <property type="match status" value="1"/>
</dbReference>
<organism evidence="7 8">
    <name type="scientific">Rubellimicrobium roseum</name>
    <dbReference type="NCBI Taxonomy" id="687525"/>
    <lineage>
        <taxon>Bacteria</taxon>
        <taxon>Pseudomonadati</taxon>
        <taxon>Pseudomonadota</taxon>
        <taxon>Alphaproteobacteria</taxon>
        <taxon>Rhodobacterales</taxon>
        <taxon>Roseobacteraceae</taxon>
        <taxon>Rubellimicrobium</taxon>
    </lineage>
</organism>
<dbReference type="NCBIfam" id="TIGR01838">
    <property type="entry name" value="PHA_synth_I"/>
    <property type="match status" value="1"/>
</dbReference>
<evidence type="ECO:0000256" key="1">
    <source>
        <dbReference type="ARBA" id="ARBA00004496"/>
    </source>
</evidence>
<proteinExistence type="predicted"/>
<sequence length="605" mass="67535">MTTERADGNDKVEQKGRNLELFEANLKKIDALTKRLVAVMAKRKPVPPALQGPSQELYLKAATAWMTEAMQHPAKLIELQAGYWGKTLAHFAEAQAALAKGPFKAPEDPGPSDRRFANPLWDRHPWFNFVKQQYLINAEAIQKAVEQTEHLAPREKKRLQYFTRQIVDMLAPTNFLATNPDALERAIETDGLSLVQGLENLVADLERNDGELIVRLADESAFRVGENLATTPGEVVFRNRMFELIQYRPTTAEVREIPLVIFPPWINKFYILDLKAQNSLIKWVVDQGFTLFVVSWVNPDASYKDVSMDDYVEEGYLAALREVKAICGTDRVNTVGYCIAGTTLALTLALLEKRGDTSVNSATFFTTLTDFSDQGEVGVFLDDDFVDGIEREATQKGVLESFYMARTFSYLRSNDLIYQPAIRSYMMGQTPPAFDLLYWNGDGTNLPAKMAVEYLRGLCQKDRFATTGFPICGETVHISGVTVPLCAVACETDHIAAWKSSYNGIRSMGSEDKTFFLSESGHIAGIVNPPTKKKYGHWTGQDLSLSPEDWFSVAEKNEGSWWPRWGEWLVQRSGKLIPAREPGDAMHPPLAPAPGSYVAAAPKAA</sequence>
<name>A0A5C4NET5_9RHOB</name>
<dbReference type="OrthoDB" id="7208816at2"/>
<dbReference type="GO" id="GO:0016746">
    <property type="term" value="F:acyltransferase activity"/>
    <property type="evidence" value="ECO:0007669"/>
    <property type="project" value="UniProtKB-KW"/>
</dbReference>
<evidence type="ECO:0000313" key="7">
    <source>
        <dbReference type="EMBL" id="TNC71606.1"/>
    </source>
</evidence>
<dbReference type="GO" id="GO:0005737">
    <property type="term" value="C:cytoplasm"/>
    <property type="evidence" value="ECO:0007669"/>
    <property type="project" value="UniProtKB-SubCell"/>
</dbReference>
<evidence type="ECO:0000313" key="8">
    <source>
        <dbReference type="Proteomes" id="UP000305709"/>
    </source>
</evidence>
<feature type="domain" description="AB hydrolase-1" evidence="5">
    <location>
        <begin position="285"/>
        <end position="529"/>
    </location>
</feature>